<name>A0A645CJ97_9ZZZZ</name>
<proteinExistence type="predicted"/>
<dbReference type="InterPro" id="IPR035919">
    <property type="entry name" value="EAL_sf"/>
</dbReference>
<dbReference type="CDD" id="cd01948">
    <property type="entry name" value="EAL"/>
    <property type="match status" value="1"/>
</dbReference>
<dbReference type="Gene3D" id="3.20.20.450">
    <property type="entry name" value="EAL domain"/>
    <property type="match status" value="1"/>
</dbReference>
<organism evidence="2">
    <name type="scientific">bioreactor metagenome</name>
    <dbReference type="NCBI Taxonomy" id="1076179"/>
    <lineage>
        <taxon>unclassified sequences</taxon>
        <taxon>metagenomes</taxon>
        <taxon>ecological metagenomes</taxon>
    </lineage>
</organism>
<feature type="domain" description="EAL" evidence="1">
    <location>
        <begin position="25"/>
        <end position="278"/>
    </location>
</feature>
<comment type="caution">
    <text evidence="2">The sequence shown here is derived from an EMBL/GenBank/DDBJ whole genome shotgun (WGS) entry which is preliminary data.</text>
</comment>
<dbReference type="Pfam" id="PF00563">
    <property type="entry name" value="EAL"/>
    <property type="match status" value="1"/>
</dbReference>
<gene>
    <name evidence="2" type="ORF">SDC9_124026</name>
</gene>
<dbReference type="InterPro" id="IPR001633">
    <property type="entry name" value="EAL_dom"/>
</dbReference>
<dbReference type="SMART" id="SM00052">
    <property type="entry name" value="EAL"/>
    <property type="match status" value="1"/>
</dbReference>
<protein>
    <submittedName>
        <fullName evidence="2">Putative signaling protein</fullName>
    </submittedName>
</protein>
<dbReference type="PANTHER" id="PTHR33121:SF71">
    <property type="entry name" value="OXYGEN SENSOR PROTEIN DOSP"/>
    <property type="match status" value="1"/>
</dbReference>
<dbReference type="PROSITE" id="PS50883">
    <property type="entry name" value="EAL"/>
    <property type="match status" value="1"/>
</dbReference>
<dbReference type="PANTHER" id="PTHR33121">
    <property type="entry name" value="CYCLIC DI-GMP PHOSPHODIESTERASE PDEF"/>
    <property type="match status" value="1"/>
</dbReference>
<dbReference type="SUPFAM" id="SSF141868">
    <property type="entry name" value="EAL domain-like"/>
    <property type="match status" value="1"/>
</dbReference>
<dbReference type="GO" id="GO:0071111">
    <property type="term" value="F:cyclic-guanylate-specific phosphodiesterase activity"/>
    <property type="evidence" value="ECO:0007669"/>
    <property type="project" value="InterPro"/>
</dbReference>
<dbReference type="EMBL" id="VSSQ01027666">
    <property type="protein sequence ID" value="MPM77027.1"/>
    <property type="molecule type" value="Genomic_DNA"/>
</dbReference>
<dbReference type="AlphaFoldDB" id="A0A645CJ97"/>
<evidence type="ECO:0000259" key="1">
    <source>
        <dbReference type="PROSITE" id="PS50883"/>
    </source>
</evidence>
<accession>A0A645CJ97</accession>
<reference evidence="2" key="1">
    <citation type="submission" date="2019-08" db="EMBL/GenBank/DDBJ databases">
        <authorList>
            <person name="Kucharzyk K."/>
            <person name="Murdoch R.W."/>
            <person name="Higgins S."/>
            <person name="Loffler F."/>
        </authorList>
    </citation>
    <scope>NUCLEOTIDE SEQUENCE</scope>
</reference>
<dbReference type="InterPro" id="IPR050706">
    <property type="entry name" value="Cyclic-di-GMP_PDE-like"/>
</dbReference>
<evidence type="ECO:0000313" key="2">
    <source>
        <dbReference type="EMBL" id="MPM77027.1"/>
    </source>
</evidence>
<sequence>MESKNGFKGGIVFYEADLGARTIREAEIENKMEQALQNKEFIVHYQPKYDLNTEKVAGAEALVRWNSDKGLIMPGEFIDLFERNGFVLKLDLYVFEVVCADIRKWLDEGRKVLPIAVNVSRLHLLDTDFVSEYGALISKYRVPPELLELELTENMPMASEDFLVEVFNNIARLGVSLAIDDFGSGYSSLNILHTMPFDTLKIDQMFFQNKTGSERGRRIIETVVLMAQKLGITVVAEGVETKEQVAFLKAIGCNMVQGFYFAKPMPSYEFEHLLSWEIL</sequence>